<dbReference type="EMBL" id="JALNTZ010000009">
    <property type="protein sequence ID" value="KAJ3641861.1"/>
    <property type="molecule type" value="Genomic_DNA"/>
</dbReference>
<dbReference type="AlphaFoldDB" id="A0AA38HRY6"/>
<gene>
    <name evidence="2" type="ORF">Zmor_028332</name>
</gene>
<proteinExistence type="predicted"/>
<protein>
    <submittedName>
        <fullName evidence="2">Uncharacterized protein</fullName>
    </submittedName>
</protein>
<dbReference type="Proteomes" id="UP001168821">
    <property type="component" value="Unassembled WGS sequence"/>
</dbReference>
<comment type="caution">
    <text evidence="2">The sequence shown here is derived from an EMBL/GenBank/DDBJ whole genome shotgun (WGS) entry which is preliminary data.</text>
</comment>
<accession>A0AA38HRY6</accession>
<organism evidence="2 3">
    <name type="scientific">Zophobas morio</name>
    <dbReference type="NCBI Taxonomy" id="2755281"/>
    <lineage>
        <taxon>Eukaryota</taxon>
        <taxon>Metazoa</taxon>
        <taxon>Ecdysozoa</taxon>
        <taxon>Arthropoda</taxon>
        <taxon>Hexapoda</taxon>
        <taxon>Insecta</taxon>
        <taxon>Pterygota</taxon>
        <taxon>Neoptera</taxon>
        <taxon>Endopterygota</taxon>
        <taxon>Coleoptera</taxon>
        <taxon>Polyphaga</taxon>
        <taxon>Cucujiformia</taxon>
        <taxon>Tenebrionidae</taxon>
        <taxon>Zophobas</taxon>
    </lineage>
</organism>
<evidence type="ECO:0000313" key="3">
    <source>
        <dbReference type="Proteomes" id="UP001168821"/>
    </source>
</evidence>
<evidence type="ECO:0000313" key="2">
    <source>
        <dbReference type="EMBL" id="KAJ3641861.1"/>
    </source>
</evidence>
<reference evidence="2" key="1">
    <citation type="journal article" date="2023" name="G3 (Bethesda)">
        <title>Whole genome assemblies of Zophobas morio and Tenebrio molitor.</title>
        <authorList>
            <person name="Kaur S."/>
            <person name="Stinson S.A."/>
            <person name="diCenzo G.C."/>
        </authorList>
    </citation>
    <scope>NUCLEOTIDE SEQUENCE</scope>
    <source>
        <strain evidence="2">QUZm001</strain>
    </source>
</reference>
<sequence>MKHSTVDDEYNAFSPPSTSVSSAGSKISSANKAEVRRSVTNTTPTSRSGTPPSSRAVKRTKKADAVLDIVAHKLQAPVENPKEFDNFGKHVAEQLRQVSKPQAIFLTKIINDAIFGAQCGTLTQHSRILANTRGVPVTEATYVAPHAPIETVARNTLPGELSRMHNRQPVTAYCPETENPEATYHQWQRPLDGTLADYYSNLAP</sequence>
<feature type="compositionally biased region" description="Low complexity" evidence="1">
    <location>
        <begin position="42"/>
        <end position="55"/>
    </location>
</feature>
<feature type="region of interest" description="Disordered" evidence="1">
    <location>
        <begin position="1"/>
        <end position="61"/>
    </location>
</feature>
<name>A0AA38HRY6_9CUCU</name>
<keyword evidence="3" id="KW-1185">Reference proteome</keyword>
<feature type="compositionally biased region" description="Low complexity" evidence="1">
    <location>
        <begin position="14"/>
        <end position="29"/>
    </location>
</feature>
<evidence type="ECO:0000256" key="1">
    <source>
        <dbReference type="SAM" id="MobiDB-lite"/>
    </source>
</evidence>